<organism evidence="1">
    <name type="scientific">bioreactor metagenome</name>
    <dbReference type="NCBI Taxonomy" id="1076179"/>
    <lineage>
        <taxon>unclassified sequences</taxon>
        <taxon>metagenomes</taxon>
        <taxon>ecological metagenomes</taxon>
    </lineage>
</organism>
<gene>
    <name evidence="1" type="ORF">SDC9_126686</name>
</gene>
<comment type="caution">
    <text evidence="1">The sequence shown here is derived from an EMBL/GenBank/DDBJ whole genome shotgun (WGS) entry which is preliminary data.</text>
</comment>
<evidence type="ECO:0000313" key="1">
    <source>
        <dbReference type="EMBL" id="MPM79647.1"/>
    </source>
</evidence>
<sequence>MLDSITLYVGSYLSEIGDTFSRLVACINSADKAIKDFDFAGVRFLIQFVNKNTVNKFMDVFVGQFFNRCVSAYQCDKPFYVRAALGGVVDFL</sequence>
<reference evidence="1" key="1">
    <citation type="submission" date="2019-08" db="EMBL/GenBank/DDBJ databases">
        <authorList>
            <person name="Kucharzyk K."/>
            <person name="Murdoch R.W."/>
            <person name="Higgins S."/>
            <person name="Loffler F."/>
        </authorList>
    </citation>
    <scope>NUCLEOTIDE SEQUENCE</scope>
</reference>
<dbReference type="EMBL" id="VSSQ01029491">
    <property type="protein sequence ID" value="MPM79647.1"/>
    <property type="molecule type" value="Genomic_DNA"/>
</dbReference>
<proteinExistence type="predicted"/>
<dbReference type="AlphaFoldDB" id="A0A645CRU8"/>
<name>A0A645CRU8_9ZZZZ</name>
<protein>
    <submittedName>
        <fullName evidence="1">Uncharacterized protein</fullName>
    </submittedName>
</protein>
<accession>A0A645CRU8</accession>